<dbReference type="AlphaFoldDB" id="A0A4D9D488"/>
<organism evidence="2 3">
    <name type="scientific">Nannochloropsis salina CCMP1776</name>
    <dbReference type="NCBI Taxonomy" id="1027361"/>
    <lineage>
        <taxon>Eukaryota</taxon>
        <taxon>Sar</taxon>
        <taxon>Stramenopiles</taxon>
        <taxon>Ochrophyta</taxon>
        <taxon>Eustigmatophyceae</taxon>
        <taxon>Eustigmatales</taxon>
        <taxon>Monodopsidaceae</taxon>
        <taxon>Microchloropsis</taxon>
        <taxon>Microchloropsis salina</taxon>
    </lineage>
</organism>
<proteinExistence type="predicted"/>
<feature type="compositionally biased region" description="Basic and acidic residues" evidence="1">
    <location>
        <begin position="175"/>
        <end position="192"/>
    </location>
</feature>
<protein>
    <submittedName>
        <fullName evidence="2">Uncharacterized protein</fullName>
    </submittedName>
</protein>
<dbReference type="Proteomes" id="UP000355283">
    <property type="component" value="Unassembled WGS sequence"/>
</dbReference>
<gene>
    <name evidence="2" type="ORF">NSK_005278</name>
</gene>
<reference evidence="2 3" key="1">
    <citation type="submission" date="2019-01" db="EMBL/GenBank/DDBJ databases">
        <title>Nuclear Genome Assembly of the Microalgal Biofuel strain Nannochloropsis salina CCMP1776.</title>
        <authorList>
            <person name="Hovde B."/>
        </authorList>
    </citation>
    <scope>NUCLEOTIDE SEQUENCE [LARGE SCALE GENOMIC DNA]</scope>
    <source>
        <strain evidence="2 3">CCMP1776</strain>
    </source>
</reference>
<feature type="compositionally biased region" description="Basic and acidic residues" evidence="1">
    <location>
        <begin position="74"/>
        <end position="93"/>
    </location>
</feature>
<dbReference type="EMBL" id="SDOX01000036">
    <property type="protein sequence ID" value="TFJ83438.1"/>
    <property type="molecule type" value="Genomic_DNA"/>
</dbReference>
<evidence type="ECO:0000256" key="1">
    <source>
        <dbReference type="SAM" id="MobiDB-lite"/>
    </source>
</evidence>
<dbReference type="OrthoDB" id="10363044at2759"/>
<evidence type="ECO:0000313" key="3">
    <source>
        <dbReference type="Proteomes" id="UP000355283"/>
    </source>
</evidence>
<accession>A0A4D9D488</accession>
<feature type="region of interest" description="Disordered" evidence="1">
    <location>
        <begin position="175"/>
        <end position="194"/>
    </location>
</feature>
<name>A0A4D9D488_9STRA</name>
<feature type="region of interest" description="Disordered" evidence="1">
    <location>
        <begin position="1"/>
        <end position="93"/>
    </location>
</feature>
<feature type="compositionally biased region" description="Basic and acidic residues" evidence="1">
    <location>
        <begin position="10"/>
        <end position="22"/>
    </location>
</feature>
<evidence type="ECO:0000313" key="2">
    <source>
        <dbReference type="EMBL" id="TFJ83438.1"/>
    </source>
</evidence>
<sequence length="226" mass="24669">MDSMEGRMASQKDKGSHKEHGNESQNLKQKVQPAAAKGKGVVTGNLKEDEKLKWASDNASGEPKTRGKKKKIRQKGEKEASSKVKDKTEEVWPEKEDTMQLVSMVEQAGSIHGISLKRGGAIARLQSAADRGTSCTVSKKVADLLREARTRRPKDIKTRAVAQVIRLEHGKKEEFEGGKISRDASSAGDKKKAAPTLVRDLNRLAVDVPLSPVVQPQHAQQMGGDM</sequence>
<keyword evidence="3" id="KW-1185">Reference proteome</keyword>
<comment type="caution">
    <text evidence="2">The sequence shown here is derived from an EMBL/GenBank/DDBJ whole genome shotgun (WGS) entry which is preliminary data.</text>
</comment>